<evidence type="ECO:0000313" key="5">
    <source>
        <dbReference type="Ensembl" id="ENSCHIP00000020423.1"/>
    </source>
</evidence>
<dbReference type="GO" id="GO:0000931">
    <property type="term" value="C:gamma-tubulin ring complex"/>
    <property type="evidence" value="ECO:0007669"/>
    <property type="project" value="Ensembl"/>
</dbReference>
<dbReference type="GO" id="GO:0051415">
    <property type="term" value="P:microtubule nucleation by interphase microtubule organizing center"/>
    <property type="evidence" value="ECO:0007669"/>
    <property type="project" value="TreeGrafter"/>
</dbReference>
<name>A0A452F832_CAPHI</name>
<dbReference type="Proteomes" id="UP000291000">
    <property type="component" value="Chromosome 12"/>
</dbReference>
<reference evidence="5 6" key="1">
    <citation type="submission" date="2016-04" db="EMBL/GenBank/DDBJ databases">
        <title>Polished mammalian reference genomes with single-molecule sequencing and chromosome conformation capture applied to the Capra hircus genome.</title>
        <authorList>
            <person name="Bickhart D.M."/>
            <person name="Koren S."/>
            <person name="Rosen B."/>
            <person name="Hastie A."/>
            <person name="Liachko I."/>
            <person name="Sullivan S.T."/>
            <person name="Burton J."/>
            <person name="Sayre B.L."/>
            <person name="Huson H.J."/>
            <person name="Lee J."/>
            <person name="Lam E."/>
            <person name="Kelley C.M."/>
            <person name="Hutchison J.L."/>
            <person name="Zhou Y."/>
            <person name="Sun J."/>
            <person name="Crisa A."/>
            <person name="Schwartz J.C."/>
            <person name="Hammond J.A."/>
            <person name="Schroeder S.G."/>
            <person name="Liu G.E."/>
            <person name="Dunham M."/>
            <person name="Shendure J."/>
            <person name="Sonstegard T.S."/>
            <person name="Phillippy A.M."/>
            <person name="Van Tassell C.P."/>
            <person name="Smith T.P."/>
        </authorList>
    </citation>
    <scope>NUCLEOTIDE SEQUENCE [LARGE SCALE GENOMIC DNA]</scope>
</reference>
<keyword evidence="6" id="KW-1185">Reference proteome</keyword>
<keyword evidence="4" id="KW-0206">Cytoskeleton</keyword>
<evidence type="ECO:0000313" key="6">
    <source>
        <dbReference type="Proteomes" id="UP000291000"/>
    </source>
</evidence>
<dbReference type="GO" id="GO:0090307">
    <property type="term" value="P:mitotic spindle assembly"/>
    <property type="evidence" value="ECO:0007669"/>
    <property type="project" value="TreeGrafter"/>
</dbReference>
<gene>
    <name evidence="5" type="primary">MZT1</name>
</gene>
<dbReference type="GeneTree" id="ENSGT00390000005954"/>
<dbReference type="GO" id="GO:0031021">
    <property type="term" value="C:interphase microtubule organizing center"/>
    <property type="evidence" value="ECO:0007669"/>
    <property type="project" value="TreeGrafter"/>
</dbReference>
<dbReference type="GO" id="GO:0005819">
    <property type="term" value="C:spindle"/>
    <property type="evidence" value="ECO:0007669"/>
    <property type="project" value="Ensembl"/>
</dbReference>
<reference evidence="5" key="2">
    <citation type="submission" date="2025-08" db="UniProtKB">
        <authorList>
            <consortium name="Ensembl"/>
        </authorList>
    </citation>
    <scope>IDENTIFICATION</scope>
</reference>
<dbReference type="STRING" id="9925.ENSCHIP00000020423"/>
<proteinExistence type="inferred from homology"/>
<dbReference type="PANTHER" id="PTHR28520:SF2">
    <property type="entry name" value="MITOTIC-SPINDLE ORGANIZING PROTEIN 1"/>
    <property type="match status" value="1"/>
</dbReference>
<accession>A0A452F832</accession>
<sequence length="82" mass="8819">AASSEGSASEAPQTVSSLQTVASFLLEISRILNTGLDMETLSICVRLCEQGINPEALSSVIKELRKATEALKVEIHMFTHSE</sequence>
<dbReference type="AlphaFoldDB" id="A0A452F832"/>
<dbReference type="PANTHER" id="PTHR28520">
    <property type="entry name" value="MITOTIC-SPINDLE ORGANIZING PROTEIN 1"/>
    <property type="match status" value="1"/>
</dbReference>
<dbReference type="GO" id="GO:0005813">
    <property type="term" value="C:centrosome"/>
    <property type="evidence" value="ECO:0007669"/>
    <property type="project" value="Ensembl"/>
</dbReference>
<protein>
    <submittedName>
        <fullName evidence="5">Mitotic spindle organizing protein 1</fullName>
    </submittedName>
</protein>
<reference evidence="5" key="3">
    <citation type="submission" date="2025-09" db="UniProtKB">
        <authorList>
            <consortium name="Ensembl"/>
        </authorList>
    </citation>
    <scope>IDENTIFICATION</scope>
</reference>
<evidence type="ECO:0000256" key="3">
    <source>
        <dbReference type="ARBA" id="ARBA00022490"/>
    </source>
</evidence>
<evidence type="ECO:0000256" key="2">
    <source>
        <dbReference type="ARBA" id="ARBA00011015"/>
    </source>
</evidence>
<dbReference type="InterPro" id="IPR022214">
    <property type="entry name" value="MZT1"/>
</dbReference>
<comment type="similarity">
    <text evidence="2">Belongs to the MOZART1 family.</text>
</comment>
<organism evidence="5 6">
    <name type="scientific">Capra hircus</name>
    <name type="common">Goat</name>
    <dbReference type="NCBI Taxonomy" id="9925"/>
    <lineage>
        <taxon>Eukaryota</taxon>
        <taxon>Metazoa</taxon>
        <taxon>Chordata</taxon>
        <taxon>Craniata</taxon>
        <taxon>Vertebrata</taxon>
        <taxon>Euteleostomi</taxon>
        <taxon>Mammalia</taxon>
        <taxon>Eutheria</taxon>
        <taxon>Laurasiatheria</taxon>
        <taxon>Artiodactyla</taxon>
        <taxon>Ruminantia</taxon>
        <taxon>Pecora</taxon>
        <taxon>Bovidae</taxon>
        <taxon>Caprinae</taxon>
        <taxon>Capra</taxon>
    </lineage>
</organism>
<dbReference type="EMBL" id="LWLT01000013">
    <property type="status" value="NOT_ANNOTATED_CDS"/>
    <property type="molecule type" value="Genomic_DNA"/>
</dbReference>
<dbReference type="Ensembl" id="ENSCHIT00000028257.1">
    <property type="protein sequence ID" value="ENSCHIP00000020423.1"/>
    <property type="gene ID" value="ENSCHIG00000019091.1"/>
</dbReference>
<dbReference type="Pfam" id="PF12554">
    <property type="entry name" value="MOZART1"/>
    <property type="match status" value="1"/>
</dbReference>
<comment type="subcellular location">
    <subcellularLocation>
        <location evidence="1">Cytoplasm</location>
        <location evidence="1">Cytoskeleton</location>
        <location evidence="1">Microtubule organizing center</location>
    </subcellularLocation>
</comment>
<evidence type="ECO:0000256" key="4">
    <source>
        <dbReference type="ARBA" id="ARBA00023212"/>
    </source>
</evidence>
<dbReference type="GO" id="GO:0033566">
    <property type="term" value="P:gamma-tubulin complex localization"/>
    <property type="evidence" value="ECO:0007669"/>
    <property type="project" value="Ensembl"/>
</dbReference>
<keyword evidence="3" id="KW-0963">Cytoplasm</keyword>
<evidence type="ECO:0000256" key="1">
    <source>
        <dbReference type="ARBA" id="ARBA00004267"/>
    </source>
</evidence>
<dbReference type="Bgee" id="ENSCHIG00000019091">
    <property type="expression patterns" value="Expressed in frontal cortex and 17 other cell types or tissues"/>
</dbReference>